<dbReference type="InterPro" id="IPR022907">
    <property type="entry name" value="VapC_family"/>
</dbReference>
<evidence type="ECO:0000256" key="2">
    <source>
        <dbReference type="ARBA" id="ARBA00022649"/>
    </source>
</evidence>
<evidence type="ECO:0000256" key="7">
    <source>
        <dbReference type="ARBA" id="ARBA00038093"/>
    </source>
</evidence>
<keyword evidence="2 8" id="KW-1277">Toxin-antitoxin system</keyword>
<comment type="similarity">
    <text evidence="7 8">Belongs to the PINc/VapC protein family.</text>
</comment>
<comment type="caution">
    <text evidence="10">The sequence shown here is derived from an EMBL/GenBank/DDBJ whole genome shotgun (WGS) entry which is preliminary data.</text>
</comment>
<evidence type="ECO:0000313" key="10">
    <source>
        <dbReference type="EMBL" id="HGF99826.1"/>
    </source>
</evidence>
<dbReference type="Pfam" id="PF01850">
    <property type="entry name" value="PIN"/>
    <property type="match status" value="1"/>
</dbReference>
<dbReference type="InterPro" id="IPR050556">
    <property type="entry name" value="Type_II_TA_system_RNase"/>
</dbReference>
<dbReference type="GO" id="GO:0000287">
    <property type="term" value="F:magnesium ion binding"/>
    <property type="evidence" value="ECO:0007669"/>
    <property type="project" value="UniProtKB-UniRule"/>
</dbReference>
<keyword evidence="8" id="KW-0800">Toxin</keyword>
<accession>A0A7C3ZVD8</accession>
<dbReference type="CDD" id="cd18731">
    <property type="entry name" value="PIN_NgFitB-like"/>
    <property type="match status" value="1"/>
</dbReference>
<dbReference type="GO" id="GO:0016787">
    <property type="term" value="F:hydrolase activity"/>
    <property type="evidence" value="ECO:0007669"/>
    <property type="project" value="UniProtKB-KW"/>
</dbReference>
<evidence type="ECO:0000256" key="8">
    <source>
        <dbReference type="HAMAP-Rule" id="MF_00265"/>
    </source>
</evidence>
<comment type="function">
    <text evidence="8">Toxic component of a toxin-antitoxin (TA) system. An RNase.</text>
</comment>
<dbReference type="HAMAP" id="MF_00265">
    <property type="entry name" value="VapC_Nob1"/>
    <property type="match status" value="1"/>
</dbReference>
<evidence type="ECO:0000256" key="3">
    <source>
        <dbReference type="ARBA" id="ARBA00022722"/>
    </source>
</evidence>
<evidence type="ECO:0000256" key="6">
    <source>
        <dbReference type="ARBA" id="ARBA00022842"/>
    </source>
</evidence>
<evidence type="ECO:0000256" key="4">
    <source>
        <dbReference type="ARBA" id="ARBA00022723"/>
    </source>
</evidence>
<comment type="cofactor">
    <cofactor evidence="1 8">
        <name>Mg(2+)</name>
        <dbReference type="ChEBI" id="CHEBI:18420"/>
    </cofactor>
</comment>
<dbReference type="SUPFAM" id="SSF88723">
    <property type="entry name" value="PIN domain-like"/>
    <property type="match status" value="1"/>
</dbReference>
<dbReference type="InterPro" id="IPR029060">
    <property type="entry name" value="PIN-like_dom_sf"/>
</dbReference>
<dbReference type="PANTHER" id="PTHR33653">
    <property type="entry name" value="RIBONUCLEASE VAPC2"/>
    <property type="match status" value="1"/>
</dbReference>
<dbReference type="GO" id="GO:0004540">
    <property type="term" value="F:RNA nuclease activity"/>
    <property type="evidence" value="ECO:0007669"/>
    <property type="project" value="InterPro"/>
</dbReference>
<protein>
    <recommendedName>
        <fullName evidence="8">Ribonuclease VapC</fullName>
        <shortName evidence="8">RNase VapC</shortName>
        <ecNumber evidence="8">3.1.-.-</ecNumber>
    </recommendedName>
    <alternativeName>
        <fullName evidence="8">Toxin VapC</fullName>
    </alternativeName>
</protein>
<dbReference type="GO" id="GO:0090729">
    <property type="term" value="F:toxin activity"/>
    <property type="evidence" value="ECO:0007669"/>
    <property type="project" value="UniProtKB-KW"/>
</dbReference>
<keyword evidence="4 8" id="KW-0479">Metal-binding</keyword>
<proteinExistence type="inferred from homology"/>
<name>A0A7C3ZVD8_9CYAN</name>
<keyword evidence="6 8" id="KW-0460">Magnesium</keyword>
<sequence>MKIILDTNVISELIQPMGSSMIREWLASQNGASLYTTSITQAEILYGIQILPEGQRRQKLLDGASIVFEHYLSERILAFEQKAAELYSQIAAYRKQLGRPISQFDAQIAAICRVHQATLATRNIRDFLDCGIGLVNPWEAKR</sequence>
<keyword evidence="5 8" id="KW-0378">Hydrolase</keyword>
<keyword evidence="3 8" id="KW-0540">Nuclease</keyword>
<evidence type="ECO:0000259" key="9">
    <source>
        <dbReference type="Pfam" id="PF01850"/>
    </source>
</evidence>
<evidence type="ECO:0000256" key="1">
    <source>
        <dbReference type="ARBA" id="ARBA00001946"/>
    </source>
</evidence>
<feature type="binding site" evidence="8">
    <location>
        <position position="6"/>
    </location>
    <ligand>
        <name>Mg(2+)</name>
        <dbReference type="ChEBI" id="CHEBI:18420"/>
    </ligand>
</feature>
<dbReference type="EMBL" id="DSPX01000039">
    <property type="protein sequence ID" value="HGF99826.1"/>
    <property type="molecule type" value="Genomic_DNA"/>
</dbReference>
<dbReference type="InterPro" id="IPR002716">
    <property type="entry name" value="PIN_dom"/>
</dbReference>
<dbReference type="EC" id="3.1.-.-" evidence="8"/>
<evidence type="ECO:0000256" key="5">
    <source>
        <dbReference type="ARBA" id="ARBA00022801"/>
    </source>
</evidence>
<organism evidence="10">
    <name type="scientific">Planktothricoides sp. SpSt-374</name>
    <dbReference type="NCBI Taxonomy" id="2282167"/>
    <lineage>
        <taxon>Bacteria</taxon>
        <taxon>Bacillati</taxon>
        <taxon>Cyanobacteriota</taxon>
        <taxon>Cyanophyceae</taxon>
        <taxon>Oscillatoriophycideae</taxon>
        <taxon>Oscillatoriales</taxon>
        <taxon>Oscillatoriaceae</taxon>
        <taxon>Planktothricoides</taxon>
    </lineage>
</organism>
<gene>
    <name evidence="8" type="primary">vapC</name>
    <name evidence="10" type="ORF">ENR15_03940</name>
</gene>
<dbReference type="AlphaFoldDB" id="A0A7C3ZVD8"/>
<dbReference type="Gene3D" id="3.40.50.1010">
    <property type="entry name" value="5'-nuclease"/>
    <property type="match status" value="1"/>
</dbReference>
<reference evidence="10" key="1">
    <citation type="journal article" date="2020" name="mSystems">
        <title>Genome- and Community-Level Interaction Insights into Carbon Utilization and Element Cycling Functions of Hydrothermarchaeota in Hydrothermal Sediment.</title>
        <authorList>
            <person name="Zhou Z."/>
            <person name="Liu Y."/>
            <person name="Xu W."/>
            <person name="Pan J."/>
            <person name="Luo Z.H."/>
            <person name="Li M."/>
        </authorList>
    </citation>
    <scope>NUCLEOTIDE SEQUENCE [LARGE SCALE GENOMIC DNA]</scope>
    <source>
        <strain evidence="10">SpSt-374</strain>
    </source>
</reference>
<feature type="binding site" evidence="8">
    <location>
        <position position="105"/>
    </location>
    <ligand>
        <name>Mg(2+)</name>
        <dbReference type="ChEBI" id="CHEBI:18420"/>
    </ligand>
</feature>
<feature type="domain" description="PIN" evidence="9">
    <location>
        <begin position="3"/>
        <end position="125"/>
    </location>
</feature>
<dbReference type="PANTHER" id="PTHR33653:SF1">
    <property type="entry name" value="RIBONUCLEASE VAPC2"/>
    <property type="match status" value="1"/>
</dbReference>